<evidence type="ECO:0000313" key="2">
    <source>
        <dbReference type="EMBL" id="OHT16620.1"/>
    </source>
</evidence>
<dbReference type="Gene3D" id="1.10.405.10">
    <property type="entry name" value="Guanine Nucleotide Dissociation Inhibitor, domain 1"/>
    <property type="match status" value="1"/>
</dbReference>
<dbReference type="Gene3D" id="3.30.519.10">
    <property type="entry name" value="Guanine Nucleotide Dissociation Inhibitor, domain 2"/>
    <property type="match status" value="1"/>
</dbReference>
<reference evidence="2" key="1">
    <citation type="submission" date="2016-10" db="EMBL/GenBank/DDBJ databases">
        <authorList>
            <person name="Benchimol M."/>
            <person name="Almeida L.G."/>
            <person name="Vasconcelos A.T."/>
            <person name="Perreira-Neves A."/>
            <person name="Rosa I.A."/>
            <person name="Tasca T."/>
            <person name="Bogo M.R."/>
            <person name="de Souza W."/>
        </authorList>
    </citation>
    <scope>NUCLEOTIDE SEQUENCE [LARGE SCALE GENOMIC DNA]</scope>
    <source>
        <strain evidence="2">K</strain>
    </source>
</reference>
<dbReference type="RefSeq" id="XP_068369756.1">
    <property type="nucleotide sequence ID" value="XM_068496993.1"/>
</dbReference>
<accession>A0A1J4L3R9</accession>
<dbReference type="AlphaFoldDB" id="A0A1J4L3R9"/>
<organism evidence="2 3">
    <name type="scientific">Tritrichomonas foetus</name>
    <dbReference type="NCBI Taxonomy" id="1144522"/>
    <lineage>
        <taxon>Eukaryota</taxon>
        <taxon>Metamonada</taxon>
        <taxon>Parabasalia</taxon>
        <taxon>Tritrichomonadida</taxon>
        <taxon>Tritrichomonadidae</taxon>
        <taxon>Tritrichomonas</taxon>
    </lineage>
</organism>
<dbReference type="GO" id="GO:0005092">
    <property type="term" value="F:GDP-dissociation inhibitor activity"/>
    <property type="evidence" value="ECO:0007669"/>
    <property type="project" value="InterPro"/>
</dbReference>
<dbReference type="InterPro" id="IPR018203">
    <property type="entry name" value="GDP_dissociation_inhibitor"/>
</dbReference>
<dbReference type="GO" id="GO:0005634">
    <property type="term" value="C:nucleus"/>
    <property type="evidence" value="ECO:0007669"/>
    <property type="project" value="TreeGrafter"/>
</dbReference>
<evidence type="ECO:0000256" key="1">
    <source>
        <dbReference type="ARBA" id="ARBA00005593"/>
    </source>
</evidence>
<dbReference type="InterPro" id="IPR036188">
    <property type="entry name" value="FAD/NAD-bd_sf"/>
</dbReference>
<dbReference type="GO" id="GO:0005968">
    <property type="term" value="C:Rab-protein geranylgeranyltransferase complex"/>
    <property type="evidence" value="ECO:0007669"/>
    <property type="project" value="TreeGrafter"/>
</dbReference>
<dbReference type="GO" id="GO:0007264">
    <property type="term" value="P:small GTPase-mediated signal transduction"/>
    <property type="evidence" value="ECO:0007669"/>
    <property type="project" value="InterPro"/>
</dbReference>
<keyword evidence="3" id="KW-1185">Reference proteome</keyword>
<dbReference type="PRINTS" id="PR00891">
    <property type="entry name" value="RABGDIREP"/>
</dbReference>
<name>A0A1J4L3R9_9EUKA</name>
<dbReference type="Proteomes" id="UP000179807">
    <property type="component" value="Unassembled WGS sequence"/>
</dbReference>
<comment type="similarity">
    <text evidence="1">Belongs to the Rab GDI family.</text>
</comment>
<dbReference type="GO" id="GO:0016192">
    <property type="term" value="P:vesicle-mediated transport"/>
    <property type="evidence" value="ECO:0007669"/>
    <property type="project" value="TreeGrafter"/>
</dbReference>
<evidence type="ECO:0000313" key="3">
    <source>
        <dbReference type="Proteomes" id="UP000179807"/>
    </source>
</evidence>
<sequence>MELSELQGEYDVIIAGTGLTESLISGCLAQSGKKLINFDKYLEYGGFLKTKGINDFITWVNEHGEFIVNRVEEKLGTNLRNGAYCFDIFPIAVFSRDKIIQILINSKGFESLTTYLIEGLFFRTKDSFRAIPSSKSSIFSEKSIPVRQKRAVMKFIAYFLPEEEYGHAIDTEEIEQKVEEYKDKPFNELLKALNFDDDLAQAFEYFVALARDPLLTKDAVPRIREFLNSFGRWGPTPFVEFSYGASESPQLFARHSAVFGGIFILNHFPQKIERDEDNDQLILTVDGIGTIKTKTLVASSEHLESTGESKFIGYREVLLTSKRLLDSDRAVSVIAPNVMGNEKPVYIFQFDDDLRCCQEGQYVIHFSSMAPIRDVVDKIASDIGEDDLILRAAFTLTENIPKEIKGVYSVISPSVEEVAFGTNYFIEAAEKYMKETFPDVEFYPKPTEVEIVVEEE</sequence>
<dbReference type="PANTHER" id="PTHR11787">
    <property type="entry name" value="RAB GDP-DISSOCIATION INHIBITOR"/>
    <property type="match status" value="1"/>
</dbReference>
<gene>
    <name evidence="2" type="ORF">TRFO_13031</name>
</gene>
<proteinExistence type="inferred from homology"/>
<dbReference type="SUPFAM" id="SSF51905">
    <property type="entry name" value="FAD/NAD(P)-binding domain"/>
    <property type="match status" value="1"/>
</dbReference>
<dbReference type="GO" id="GO:0005829">
    <property type="term" value="C:cytosol"/>
    <property type="evidence" value="ECO:0007669"/>
    <property type="project" value="TreeGrafter"/>
</dbReference>
<dbReference type="PANTHER" id="PTHR11787:SF4">
    <property type="entry name" value="CHM, RAB ESCORT PROTEIN 1"/>
    <property type="match status" value="1"/>
</dbReference>
<dbReference type="Gene3D" id="3.50.50.60">
    <property type="entry name" value="FAD/NAD(P)-binding domain"/>
    <property type="match status" value="1"/>
</dbReference>
<dbReference type="VEuPathDB" id="TrichDB:TRFO_13031"/>
<dbReference type="GeneID" id="94831697"/>
<dbReference type="EMBL" id="MLAK01000089">
    <property type="protein sequence ID" value="OHT16620.1"/>
    <property type="molecule type" value="Genomic_DNA"/>
</dbReference>
<protein>
    <submittedName>
        <fullName evidence="2">GDP dissociation inhibitor family protein</fullName>
    </submittedName>
</protein>
<dbReference type="OrthoDB" id="1923006at2759"/>
<dbReference type="Pfam" id="PF00996">
    <property type="entry name" value="GDI"/>
    <property type="match status" value="1"/>
</dbReference>
<comment type="caution">
    <text evidence="2">The sequence shown here is derived from an EMBL/GenBank/DDBJ whole genome shotgun (WGS) entry which is preliminary data.</text>
</comment>